<name>A0A0A9EDZ7_ARUDO</name>
<dbReference type="AlphaFoldDB" id="A0A0A9EDZ7"/>
<sequence>MYTIPHNIKILPNCTN</sequence>
<organism evidence="1">
    <name type="scientific">Arundo donax</name>
    <name type="common">Giant reed</name>
    <name type="synonym">Donax arundinaceus</name>
    <dbReference type="NCBI Taxonomy" id="35708"/>
    <lineage>
        <taxon>Eukaryota</taxon>
        <taxon>Viridiplantae</taxon>
        <taxon>Streptophyta</taxon>
        <taxon>Embryophyta</taxon>
        <taxon>Tracheophyta</taxon>
        <taxon>Spermatophyta</taxon>
        <taxon>Magnoliopsida</taxon>
        <taxon>Liliopsida</taxon>
        <taxon>Poales</taxon>
        <taxon>Poaceae</taxon>
        <taxon>PACMAD clade</taxon>
        <taxon>Arundinoideae</taxon>
        <taxon>Arundineae</taxon>
        <taxon>Arundo</taxon>
    </lineage>
</organism>
<reference evidence="1" key="1">
    <citation type="submission" date="2014-09" db="EMBL/GenBank/DDBJ databases">
        <authorList>
            <person name="Magalhaes I.L.F."/>
            <person name="Oliveira U."/>
            <person name="Santos F.R."/>
            <person name="Vidigal T.H.D.A."/>
            <person name="Brescovit A.D."/>
            <person name="Santos A.J."/>
        </authorList>
    </citation>
    <scope>NUCLEOTIDE SEQUENCE</scope>
    <source>
        <tissue evidence="1">Shoot tissue taken approximately 20 cm above the soil surface</tissue>
    </source>
</reference>
<reference evidence="1" key="2">
    <citation type="journal article" date="2015" name="Data Brief">
        <title>Shoot transcriptome of the giant reed, Arundo donax.</title>
        <authorList>
            <person name="Barrero R.A."/>
            <person name="Guerrero F.D."/>
            <person name="Moolhuijzen P."/>
            <person name="Goolsby J.A."/>
            <person name="Tidwell J."/>
            <person name="Bellgard S.E."/>
            <person name="Bellgard M.I."/>
        </authorList>
    </citation>
    <scope>NUCLEOTIDE SEQUENCE</scope>
    <source>
        <tissue evidence="1">Shoot tissue taken approximately 20 cm above the soil surface</tissue>
    </source>
</reference>
<accession>A0A0A9EDZ7</accession>
<protein>
    <submittedName>
        <fullName evidence="1">Uncharacterized protein</fullName>
    </submittedName>
</protein>
<evidence type="ECO:0000313" key="1">
    <source>
        <dbReference type="EMBL" id="JAD97223.1"/>
    </source>
</evidence>
<dbReference type="EMBL" id="GBRH01200672">
    <property type="protein sequence ID" value="JAD97223.1"/>
    <property type="molecule type" value="Transcribed_RNA"/>
</dbReference>
<proteinExistence type="predicted"/>